<dbReference type="SUPFAM" id="SSF54001">
    <property type="entry name" value="Cysteine proteinases"/>
    <property type="match status" value="1"/>
</dbReference>
<evidence type="ECO:0000259" key="8">
    <source>
        <dbReference type="PROSITE" id="PS50235"/>
    </source>
</evidence>
<dbReference type="PROSITE" id="PS00973">
    <property type="entry name" value="USP_2"/>
    <property type="match status" value="1"/>
</dbReference>
<dbReference type="InterPro" id="IPR050164">
    <property type="entry name" value="Peptidase_C19"/>
</dbReference>
<dbReference type="Gene3D" id="3.90.70.10">
    <property type="entry name" value="Cysteine proteinases"/>
    <property type="match status" value="1"/>
</dbReference>
<evidence type="ECO:0000313" key="9">
    <source>
        <dbReference type="EMBL" id="SGZ38141.1"/>
    </source>
</evidence>
<dbReference type="AlphaFoldDB" id="A0A1L0CHB4"/>
<evidence type="ECO:0000256" key="4">
    <source>
        <dbReference type="ARBA" id="ARBA00022786"/>
    </source>
</evidence>
<evidence type="ECO:0000256" key="6">
    <source>
        <dbReference type="ARBA" id="ARBA00022807"/>
    </source>
</evidence>
<evidence type="ECO:0000256" key="3">
    <source>
        <dbReference type="ARBA" id="ARBA00022670"/>
    </source>
</evidence>
<protein>
    <recommendedName>
        <fullName evidence="2">ubiquitinyl hydrolase 1</fullName>
        <ecNumber evidence="2">3.4.19.12</ecNumber>
    </recommendedName>
</protein>
<keyword evidence="4" id="KW-0833">Ubl conjugation pathway</keyword>
<feature type="region of interest" description="Disordered" evidence="7">
    <location>
        <begin position="267"/>
        <end position="292"/>
    </location>
</feature>
<feature type="domain" description="USP" evidence="8">
    <location>
        <begin position="402"/>
        <end position="817"/>
    </location>
</feature>
<proteinExistence type="predicted"/>
<dbReference type="VEuPathDB" id="FungiDB:HGUI_00341"/>
<feature type="region of interest" description="Disordered" evidence="7">
    <location>
        <begin position="1"/>
        <end position="28"/>
    </location>
</feature>
<dbReference type="Pfam" id="PF00443">
    <property type="entry name" value="UCH"/>
    <property type="match status" value="1"/>
</dbReference>
<dbReference type="CDD" id="cd02257">
    <property type="entry name" value="Peptidase_C19"/>
    <property type="match status" value="1"/>
</dbReference>
<dbReference type="PANTHER" id="PTHR24006:SF687">
    <property type="entry name" value="UBIQUITIN CARBOXYL-TERMINAL HYDROLASE 10"/>
    <property type="match status" value="1"/>
</dbReference>
<name>A0A1L0CHB4_9ASCO</name>
<dbReference type="InterPro" id="IPR038765">
    <property type="entry name" value="Papain-like_cys_pep_sf"/>
</dbReference>
<dbReference type="GO" id="GO:0005634">
    <property type="term" value="C:nucleus"/>
    <property type="evidence" value="ECO:0007669"/>
    <property type="project" value="TreeGrafter"/>
</dbReference>
<evidence type="ECO:0000313" key="10">
    <source>
        <dbReference type="Proteomes" id="UP000183365"/>
    </source>
</evidence>
<reference evidence="10" key="1">
    <citation type="submission" date="2016-11" db="EMBL/GenBank/DDBJ databases">
        <authorList>
            <person name="Guldener U."/>
        </authorList>
    </citation>
    <scope>NUCLEOTIDE SEQUENCE [LARGE SCALE GENOMIC DNA]</scope>
</reference>
<dbReference type="PROSITE" id="PS50235">
    <property type="entry name" value="USP_3"/>
    <property type="match status" value="1"/>
</dbReference>
<keyword evidence="6" id="KW-0788">Thiol protease</keyword>
<dbReference type="EMBL" id="FQNF01000004">
    <property type="protein sequence ID" value="SGZ38141.1"/>
    <property type="molecule type" value="Genomic_DNA"/>
</dbReference>
<sequence length="817" mass="93514">MSNFNKNPQSALPSHEVPEFQGDSVYNKKPSYNKTKGLAAKKVLNVVNNSSANGKKEGHINTFSPSHQSQQMNMQPTFIPDNYHHTPNLAMQNMAYHSQPVVMGYPNNYQYNYNAHMPAVLPHQMAQMQSQQDRSPPKPVKVEKQEIPKKLNFNEHISQEVARNISVNLEFTEVFDSIKKNSEKTIVSLGELIKAAEDQIVQENKNIEKQIKSDEMGAKVAHLNKQKVDCDRKIKELDEELELLSKEEEELDRLLKEQEELFKAKEDELETKLQKSNSSPSSAGDWSSLSSVSLNKNKGKPVTIVLDSSKTSVSVEESKDEVKKPLSKTSKTKTNVKSSKQSSASSEKEVTLTPATNEGDFSAYNENENFGKKAGMFILEYMINPSKNYTFIEEKLKSFTPPKFMNTSNICFMNSILQSLLSIPEFLNLLYGISRSSDYDIDNIPICFYTWNFLYECIKVSNNYKALSSLGNVDETANVSLDTSVLFDHLVNLDKFKTLKKGRQEDAEEYLTLVLDSLNDEFISLVENLSFKDVEEFINNNIEKESDILSYLSKFLNNKKCAWLNEPSLGDSLRNKIEIFLKNQSEWEVASTEKLEIRYTEYYPTPITTIFGCLMMSELKKNKAKCKKGEYPISITYDPHLVLPLNLQKDANENEYSIKGMLEKWASEEHLEIDNNEVMKINKFHDLPKVLIIQIKRFNYHLQTDNLSVVDAYKHENKVNGKAEKLNDYIDFDFDFDIPSSCLQDPTVASHSYTLKSIVYHSGSDTHSGHYTTDSMNTKNGWFRCNDMDIHKVTKKDVLELGKKKVNTPYILFYVRN</sequence>
<evidence type="ECO:0000256" key="5">
    <source>
        <dbReference type="ARBA" id="ARBA00022801"/>
    </source>
</evidence>
<comment type="catalytic activity">
    <reaction evidence="1">
        <text>Thiol-dependent hydrolysis of ester, thioester, amide, peptide and isopeptide bonds formed by the C-terminal Gly of ubiquitin (a 76-residue protein attached to proteins as an intracellular targeting signal).</text>
        <dbReference type="EC" id="3.4.19.12"/>
    </reaction>
</comment>
<dbReference type="PANTHER" id="PTHR24006">
    <property type="entry name" value="UBIQUITIN CARBOXYL-TERMINAL HYDROLASE"/>
    <property type="match status" value="1"/>
</dbReference>
<feature type="compositionally biased region" description="Low complexity" evidence="7">
    <location>
        <begin position="276"/>
        <end position="292"/>
    </location>
</feature>
<accession>A0A1L0CHB4</accession>
<gene>
    <name evidence="9" type="ORF">HGUI_00341</name>
</gene>
<dbReference type="GO" id="GO:0004843">
    <property type="term" value="F:cysteine-type deubiquitinase activity"/>
    <property type="evidence" value="ECO:0007669"/>
    <property type="project" value="UniProtKB-EC"/>
</dbReference>
<feature type="region of interest" description="Disordered" evidence="7">
    <location>
        <begin position="314"/>
        <end position="353"/>
    </location>
</feature>
<feature type="compositionally biased region" description="Low complexity" evidence="7">
    <location>
        <begin position="327"/>
        <end position="345"/>
    </location>
</feature>
<dbReference type="GO" id="GO:0016579">
    <property type="term" value="P:protein deubiquitination"/>
    <property type="evidence" value="ECO:0007669"/>
    <property type="project" value="InterPro"/>
</dbReference>
<dbReference type="InterPro" id="IPR018200">
    <property type="entry name" value="USP_CS"/>
</dbReference>
<dbReference type="OrthoDB" id="3972139at2759"/>
<dbReference type="InterPro" id="IPR028889">
    <property type="entry name" value="USP"/>
</dbReference>
<organism evidence="9 10">
    <name type="scientific">Hanseniaspora guilliermondii</name>
    <dbReference type="NCBI Taxonomy" id="56406"/>
    <lineage>
        <taxon>Eukaryota</taxon>
        <taxon>Fungi</taxon>
        <taxon>Dikarya</taxon>
        <taxon>Ascomycota</taxon>
        <taxon>Saccharomycotina</taxon>
        <taxon>Saccharomycetes</taxon>
        <taxon>Saccharomycodales</taxon>
        <taxon>Saccharomycodaceae</taxon>
        <taxon>Hanseniaspora</taxon>
    </lineage>
</organism>
<evidence type="ECO:0000256" key="1">
    <source>
        <dbReference type="ARBA" id="ARBA00000707"/>
    </source>
</evidence>
<keyword evidence="10" id="KW-1185">Reference proteome</keyword>
<evidence type="ECO:0000256" key="2">
    <source>
        <dbReference type="ARBA" id="ARBA00012759"/>
    </source>
</evidence>
<dbReference type="Proteomes" id="UP000183365">
    <property type="component" value="Unassembled WGS sequence"/>
</dbReference>
<dbReference type="InterPro" id="IPR001394">
    <property type="entry name" value="Peptidase_C19_UCH"/>
</dbReference>
<evidence type="ECO:0000256" key="7">
    <source>
        <dbReference type="SAM" id="MobiDB-lite"/>
    </source>
</evidence>
<dbReference type="EC" id="3.4.19.12" evidence="2"/>
<feature type="compositionally biased region" description="Polar residues" evidence="7">
    <location>
        <begin position="1"/>
        <end position="12"/>
    </location>
</feature>
<dbReference type="GO" id="GO:0005829">
    <property type="term" value="C:cytosol"/>
    <property type="evidence" value="ECO:0007669"/>
    <property type="project" value="TreeGrafter"/>
</dbReference>
<dbReference type="GO" id="GO:0006508">
    <property type="term" value="P:proteolysis"/>
    <property type="evidence" value="ECO:0007669"/>
    <property type="project" value="UniProtKB-KW"/>
</dbReference>
<keyword evidence="5" id="KW-0378">Hydrolase</keyword>
<keyword evidence="3" id="KW-0645">Protease</keyword>